<dbReference type="AlphaFoldDB" id="A0A9J5X471"/>
<accession>A0A9J5X471</accession>
<evidence type="ECO:0000313" key="2">
    <source>
        <dbReference type="Proteomes" id="UP000824120"/>
    </source>
</evidence>
<proteinExistence type="predicted"/>
<gene>
    <name evidence="1" type="ORF">H5410_053170</name>
</gene>
<reference evidence="1 2" key="1">
    <citation type="submission" date="2020-09" db="EMBL/GenBank/DDBJ databases">
        <title>De no assembly of potato wild relative species, Solanum commersonii.</title>
        <authorList>
            <person name="Cho K."/>
        </authorList>
    </citation>
    <scope>NUCLEOTIDE SEQUENCE [LARGE SCALE GENOMIC DNA]</scope>
    <source>
        <strain evidence="1">LZ3.2</strain>
        <tissue evidence="1">Leaf</tissue>
    </source>
</reference>
<evidence type="ECO:0000313" key="1">
    <source>
        <dbReference type="EMBL" id="KAG5582543.1"/>
    </source>
</evidence>
<dbReference type="EMBL" id="JACXVP010000010">
    <property type="protein sequence ID" value="KAG5582543.1"/>
    <property type="molecule type" value="Genomic_DNA"/>
</dbReference>
<dbReference type="Proteomes" id="UP000824120">
    <property type="component" value="Chromosome 10"/>
</dbReference>
<organism evidence="1 2">
    <name type="scientific">Solanum commersonii</name>
    <name type="common">Commerson's wild potato</name>
    <name type="synonym">Commerson's nightshade</name>
    <dbReference type="NCBI Taxonomy" id="4109"/>
    <lineage>
        <taxon>Eukaryota</taxon>
        <taxon>Viridiplantae</taxon>
        <taxon>Streptophyta</taxon>
        <taxon>Embryophyta</taxon>
        <taxon>Tracheophyta</taxon>
        <taxon>Spermatophyta</taxon>
        <taxon>Magnoliopsida</taxon>
        <taxon>eudicotyledons</taxon>
        <taxon>Gunneridae</taxon>
        <taxon>Pentapetalae</taxon>
        <taxon>asterids</taxon>
        <taxon>lamiids</taxon>
        <taxon>Solanales</taxon>
        <taxon>Solanaceae</taxon>
        <taxon>Solanoideae</taxon>
        <taxon>Solaneae</taxon>
        <taxon>Solanum</taxon>
    </lineage>
</organism>
<sequence length="59" mass="6962">MAIFEAKRLVMKNEHKIQESNFYYNAFLRTAVKSVRHNAKSIENIKEITIPMVHTIYHG</sequence>
<name>A0A9J5X471_SOLCO</name>
<protein>
    <submittedName>
        <fullName evidence="1">Uncharacterized protein</fullName>
    </submittedName>
</protein>
<keyword evidence="2" id="KW-1185">Reference proteome</keyword>
<comment type="caution">
    <text evidence="1">The sequence shown here is derived from an EMBL/GenBank/DDBJ whole genome shotgun (WGS) entry which is preliminary data.</text>
</comment>